<dbReference type="Proteomes" id="UP000004200">
    <property type="component" value="Unassembled WGS sequence"/>
</dbReference>
<proteinExistence type="predicted"/>
<protein>
    <submittedName>
        <fullName evidence="1">Uncharacterized protein</fullName>
    </submittedName>
</protein>
<accession>G2E3H8</accession>
<sequence>MSDLMNEVANGGNGLSTISKMLNFEDPDFWKGALVGAAAVLVLSSGSLQGLFGRAGASTGKGAGDAESEK</sequence>
<comment type="caution">
    <text evidence="1">The sequence shown here is derived from an EMBL/GenBank/DDBJ whole genome shotgun (WGS) entry which is preliminary data.</text>
</comment>
<organism evidence="1 2">
    <name type="scientific">Thiorhodococcus drewsii AZ1</name>
    <dbReference type="NCBI Taxonomy" id="765913"/>
    <lineage>
        <taxon>Bacteria</taxon>
        <taxon>Pseudomonadati</taxon>
        <taxon>Pseudomonadota</taxon>
        <taxon>Gammaproteobacteria</taxon>
        <taxon>Chromatiales</taxon>
        <taxon>Chromatiaceae</taxon>
        <taxon>Thiorhodococcus</taxon>
    </lineage>
</organism>
<reference evidence="1 2" key="1">
    <citation type="submission" date="2011-06" db="EMBL/GenBank/DDBJ databases">
        <title>The draft genome of Thiorhodococcus drewsii AZ1.</title>
        <authorList>
            <consortium name="US DOE Joint Genome Institute (JGI-PGF)"/>
            <person name="Lucas S."/>
            <person name="Han J."/>
            <person name="Lapidus A."/>
            <person name="Cheng J.-F."/>
            <person name="Goodwin L."/>
            <person name="Pitluck S."/>
            <person name="Peters L."/>
            <person name="Land M.L."/>
            <person name="Hauser L."/>
            <person name="Vogl K."/>
            <person name="Liu Z."/>
            <person name="Imhoff J."/>
            <person name="Thiel V."/>
            <person name="Frigaard N.-U."/>
            <person name="Bryant D.A."/>
            <person name="Woyke T.J."/>
        </authorList>
    </citation>
    <scope>NUCLEOTIDE SEQUENCE [LARGE SCALE GENOMIC DNA]</scope>
    <source>
        <strain evidence="1 2">AZ1</strain>
    </source>
</reference>
<dbReference type="PATRIC" id="fig|765913.3.peg.2904"/>
<evidence type="ECO:0000313" key="2">
    <source>
        <dbReference type="Proteomes" id="UP000004200"/>
    </source>
</evidence>
<keyword evidence="2" id="KW-1185">Reference proteome</keyword>
<name>G2E3H8_9GAMM</name>
<dbReference type="EMBL" id="AFWT01000020">
    <property type="protein sequence ID" value="EGV30091.1"/>
    <property type="molecule type" value="Genomic_DNA"/>
</dbReference>
<dbReference type="AlphaFoldDB" id="G2E3H8"/>
<evidence type="ECO:0000313" key="1">
    <source>
        <dbReference type="EMBL" id="EGV30091.1"/>
    </source>
</evidence>
<dbReference type="STRING" id="765913.ThidrDRAFT_2841"/>
<gene>
    <name evidence="1" type="ORF">ThidrDRAFT_2841</name>
</gene>